<dbReference type="GO" id="GO:0000390">
    <property type="term" value="P:spliceosomal complex disassembly"/>
    <property type="evidence" value="ECO:0007669"/>
    <property type="project" value="InterPro"/>
</dbReference>
<dbReference type="eggNOG" id="KOG2184">
    <property type="taxonomic scope" value="Eukaryota"/>
</dbReference>
<dbReference type="InterPro" id="IPR000467">
    <property type="entry name" value="G_patch_dom"/>
</dbReference>
<dbReference type="InterPro" id="IPR045211">
    <property type="entry name" value="TFP11/STIP/Ntr1"/>
</dbReference>
<feature type="compositionally biased region" description="Acidic residues" evidence="1">
    <location>
        <begin position="33"/>
        <end position="44"/>
    </location>
</feature>
<dbReference type="SMART" id="SM00443">
    <property type="entry name" value="G_patch"/>
    <property type="match status" value="1"/>
</dbReference>
<feature type="region of interest" description="Disordered" evidence="1">
    <location>
        <begin position="24"/>
        <end position="59"/>
    </location>
</feature>
<gene>
    <name evidence="3" type="ORF">KLLA0_D02728g</name>
</gene>
<feature type="compositionally biased region" description="Low complexity" evidence="1">
    <location>
        <begin position="118"/>
        <end position="128"/>
    </location>
</feature>
<dbReference type="HOGENOM" id="CLU_434104_0_0_1"/>
<sequence length="667" mass="77423">MSEHISDDDQFKRRKISMTMNSMVFTDPYGYSDDNEEQKEEEDYEPVRQANSNDGLKSDQMLKTYGMGAKLLSKMGYKQGEGLGRDGKGIVNPIETVTRPKGVGLGMLSAVHDRDDSNYSNTSASSDESSNKKKTVEFKTRRATQLEKLIQNISLLAELKIELPDTVTRTINGSELHEEEISSLNEIANKLLQLHSDIDRIQVGLEKAQLDDERKVHQEERLQSVLEKVKEKQLSQPSLEDQITECLEINDDDILDKLCTMFLLKELNRGINTADMQVEKLNHLRAAIRFLSYRMESGYILNETQSSIYRLVYQPLCYWLDSNTGYSRMLRQITVQYLPIIDFISCREHFLSRYIMPALEIQLSPQFLSDEFMVTYGELHLILGERDLKSLKALILLEFEQFLKNWEPSMTVNPQNVILLKEAVGDSKFYELVNRYWLSSFADYFDSHFHLIDEFTDAENEIYISAIIDVLKEYNDFFDLPTRNKVYKVINNSLLKTLFQWFVFKSSTFRYEASSWLKYMINRIYTASSLDNVEEVKKLLDFVDHPSTLSDHDERLSLKSLIESTGQSESRFNAFNNTPMTKISTTFKTVVETFCHDHGLSFRKTDNDTASINIFGKEKVAPVFTVSKYNNKRVNVVLMGDILWLQRRNRTESRFEPIFLYQLLDLI</sequence>
<dbReference type="PaxDb" id="284590-Q6CSA0"/>
<proteinExistence type="predicted"/>
<evidence type="ECO:0000256" key="1">
    <source>
        <dbReference type="SAM" id="MobiDB-lite"/>
    </source>
</evidence>
<dbReference type="KEGG" id="kla:KLLA0_D02728g"/>
<feature type="domain" description="G-patch" evidence="2">
    <location>
        <begin position="64"/>
        <end position="110"/>
    </location>
</feature>
<evidence type="ECO:0000259" key="2">
    <source>
        <dbReference type="PROSITE" id="PS50174"/>
    </source>
</evidence>
<dbReference type="InParanoid" id="Q6CSA0"/>
<dbReference type="FunCoup" id="Q6CSA0">
    <property type="interactions" value="942"/>
</dbReference>
<dbReference type="AlphaFoldDB" id="Q6CSA0"/>
<name>Q6CSA0_KLULA</name>
<dbReference type="PANTHER" id="PTHR23329">
    <property type="entry name" value="TUFTELIN-INTERACTING PROTEIN 11-RELATED"/>
    <property type="match status" value="1"/>
</dbReference>
<feature type="region of interest" description="Disordered" evidence="1">
    <location>
        <begin position="110"/>
        <end position="136"/>
    </location>
</feature>
<evidence type="ECO:0000313" key="4">
    <source>
        <dbReference type="Proteomes" id="UP000000598"/>
    </source>
</evidence>
<protein>
    <submittedName>
        <fullName evidence="3">KLLA0D02728p</fullName>
    </submittedName>
</protein>
<dbReference type="EMBL" id="CR382124">
    <property type="protein sequence ID" value="CAH00285.1"/>
    <property type="molecule type" value="Genomic_DNA"/>
</dbReference>
<dbReference type="PROSITE" id="PS50174">
    <property type="entry name" value="G_PATCH"/>
    <property type="match status" value="1"/>
</dbReference>
<organism evidence="3 4">
    <name type="scientific">Kluyveromyces lactis (strain ATCC 8585 / CBS 2359 / DSM 70799 / NBRC 1267 / NRRL Y-1140 / WM37)</name>
    <name type="common">Yeast</name>
    <name type="synonym">Candida sphaerica</name>
    <dbReference type="NCBI Taxonomy" id="284590"/>
    <lineage>
        <taxon>Eukaryota</taxon>
        <taxon>Fungi</taxon>
        <taxon>Dikarya</taxon>
        <taxon>Ascomycota</taxon>
        <taxon>Saccharomycotina</taxon>
        <taxon>Saccharomycetes</taxon>
        <taxon>Saccharomycetales</taxon>
        <taxon>Saccharomycetaceae</taxon>
        <taxon>Kluyveromyces</taxon>
    </lineage>
</organism>
<dbReference type="GO" id="GO:0071008">
    <property type="term" value="C:U2-type post-mRNA release spliceosomal complex"/>
    <property type="evidence" value="ECO:0007669"/>
    <property type="project" value="TreeGrafter"/>
</dbReference>
<evidence type="ECO:0000313" key="3">
    <source>
        <dbReference type="EMBL" id="CAH00285.1"/>
    </source>
</evidence>
<dbReference type="STRING" id="284590.Q6CSA0"/>
<dbReference type="PANTHER" id="PTHR23329:SF1">
    <property type="entry name" value="TUFTELIN-INTERACTING PROTEIN 11"/>
    <property type="match status" value="1"/>
</dbReference>
<accession>Q6CSA0</accession>
<keyword evidence="4" id="KW-1185">Reference proteome</keyword>
<dbReference type="GO" id="GO:0003676">
    <property type="term" value="F:nucleic acid binding"/>
    <property type="evidence" value="ECO:0007669"/>
    <property type="project" value="InterPro"/>
</dbReference>
<dbReference type="Pfam" id="PF01585">
    <property type="entry name" value="G-patch"/>
    <property type="match status" value="1"/>
</dbReference>
<dbReference type="OMA" id="NKILYQW"/>
<reference evidence="3 4" key="1">
    <citation type="journal article" date="2004" name="Nature">
        <title>Genome evolution in yeasts.</title>
        <authorList>
            <consortium name="Genolevures"/>
            <person name="Dujon B."/>
            <person name="Sherman D."/>
            <person name="Fischer G."/>
            <person name="Durrens P."/>
            <person name="Casaregola S."/>
            <person name="Lafontaine I."/>
            <person name="de Montigny J."/>
            <person name="Marck C."/>
            <person name="Neuveglise C."/>
            <person name="Talla E."/>
            <person name="Goffard N."/>
            <person name="Frangeul L."/>
            <person name="Aigle M."/>
            <person name="Anthouard V."/>
            <person name="Babour A."/>
            <person name="Barbe V."/>
            <person name="Barnay S."/>
            <person name="Blanchin S."/>
            <person name="Beckerich J.M."/>
            <person name="Beyne E."/>
            <person name="Bleykasten C."/>
            <person name="Boisrame A."/>
            <person name="Boyer J."/>
            <person name="Cattolico L."/>
            <person name="Confanioleri F."/>
            <person name="de Daruvar A."/>
            <person name="Despons L."/>
            <person name="Fabre E."/>
            <person name="Fairhead C."/>
            <person name="Ferry-Dumazet H."/>
            <person name="Groppi A."/>
            <person name="Hantraye F."/>
            <person name="Hennequin C."/>
            <person name="Jauniaux N."/>
            <person name="Joyet P."/>
            <person name="Kachouri R."/>
            <person name="Kerrest A."/>
            <person name="Koszul R."/>
            <person name="Lemaire M."/>
            <person name="Lesur I."/>
            <person name="Ma L."/>
            <person name="Muller H."/>
            <person name="Nicaud J.M."/>
            <person name="Nikolski M."/>
            <person name="Oztas S."/>
            <person name="Ozier-Kalogeropoulos O."/>
            <person name="Pellenz S."/>
            <person name="Potier S."/>
            <person name="Richard G.F."/>
            <person name="Straub M.L."/>
            <person name="Suleau A."/>
            <person name="Swennene D."/>
            <person name="Tekaia F."/>
            <person name="Wesolowski-Louvel M."/>
            <person name="Westhof E."/>
            <person name="Wirth B."/>
            <person name="Zeniou-Meyer M."/>
            <person name="Zivanovic I."/>
            <person name="Bolotin-Fukuhara M."/>
            <person name="Thierry A."/>
            <person name="Bouchier C."/>
            <person name="Caudron B."/>
            <person name="Scarpelli C."/>
            <person name="Gaillardin C."/>
            <person name="Weissenbach J."/>
            <person name="Wincker P."/>
            <person name="Souciet J.L."/>
        </authorList>
    </citation>
    <scope>NUCLEOTIDE SEQUENCE [LARGE SCALE GENOMIC DNA]</scope>
    <source>
        <strain evidence="4">ATCC 8585 / CBS 2359 / DSM 70799 / NBRC 1267 / NRRL Y-1140 / WM37</strain>
    </source>
</reference>
<dbReference type="Proteomes" id="UP000000598">
    <property type="component" value="Chromosome D"/>
</dbReference>